<feature type="domain" description="DUF1540" evidence="1">
    <location>
        <begin position="5"/>
        <end position="42"/>
    </location>
</feature>
<evidence type="ECO:0000313" key="2">
    <source>
        <dbReference type="EMBL" id="MCC2231586.1"/>
    </source>
</evidence>
<dbReference type="Pfam" id="PF07561">
    <property type="entry name" value="DUF1540"/>
    <property type="match status" value="2"/>
</dbReference>
<evidence type="ECO:0000259" key="1">
    <source>
        <dbReference type="Pfam" id="PF07561"/>
    </source>
</evidence>
<proteinExistence type="predicted"/>
<feature type="domain" description="DUF1540" evidence="1">
    <location>
        <begin position="62"/>
        <end position="100"/>
    </location>
</feature>
<comment type="caution">
    <text evidence="2">The sequence shown here is derived from an EMBL/GenBank/DDBJ whole genome shotgun (WGS) entry which is preliminary data.</text>
</comment>
<dbReference type="EMBL" id="JAJEQR010000033">
    <property type="protein sequence ID" value="MCC2231586.1"/>
    <property type="molecule type" value="Genomic_DNA"/>
</dbReference>
<dbReference type="RefSeq" id="WP_308454106.1">
    <property type="nucleotide sequence ID" value="NZ_JAJEQR010000033.1"/>
</dbReference>
<keyword evidence="3" id="KW-1185">Reference proteome</keyword>
<protein>
    <submittedName>
        <fullName evidence="2">DUF1540 domain-containing protein</fullName>
    </submittedName>
</protein>
<organism evidence="2 3">
    <name type="scientific">Hominifimenecus microfluidus</name>
    <dbReference type="NCBI Taxonomy" id="2885348"/>
    <lineage>
        <taxon>Bacteria</taxon>
        <taxon>Bacillati</taxon>
        <taxon>Bacillota</taxon>
        <taxon>Clostridia</taxon>
        <taxon>Lachnospirales</taxon>
        <taxon>Lachnospiraceae</taxon>
        <taxon>Hominifimenecus</taxon>
    </lineage>
</organism>
<evidence type="ECO:0000313" key="3">
    <source>
        <dbReference type="Proteomes" id="UP001198182"/>
    </source>
</evidence>
<accession>A0AAE3ECN0</accession>
<dbReference type="Proteomes" id="UP001198182">
    <property type="component" value="Unassembled WGS sequence"/>
</dbReference>
<dbReference type="InterPro" id="IPR011437">
    <property type="entry name" value="DUF1540"/>
</dbReference>
<name>A0AAE3ECN0_9FIRM</name>
<dbReference type="AlphaFoldDB" id="A0AAE3ECN0"/>
<sequence>MTRLACNVDTCAYNEEHKCCLKEIRVDGSRADDERDTCCSSFTCRSGQCCNHAVEPNTELRVECEAINCRFNDARACTARSIDIAGSGARRMEETECSTFAAEA</sequence>
<reference evidence="2" key="1">
    <citation type="submission" date="2021-10" db="EMBL/GenBank/DDBJ databases">
        <title>Anaerobic single-cell dispensing facilitates the cultivation of human gut bacteria.</title>
        <authorList>
            <person name="Afrizal A."/>
        </authorList>
    </citation>
    <scope>NUCLEOTIDE SEQUENCE</scope>
    <source>
        <strain evidence="2">CLA-AA-H215</strain>
    </source>
</reference>
<gene>
    <name evidence="2" type="ORF">LKD81_11355</name>
</gene>